<dbReference type="Gene3D" id="1.20.1730.10">
    <property type="entry name" value="Sodium/glucose cotransporter"/>
    <property type="match status" value="1"/>
</dbReference>
<dbReference type="GO" id="GO:0006814">
    <property type="term" value="P:sodium ion transport"/>
    <property type="evidence" value="ECO:0007669"/>
    <property type="project" value="UniProtKB-KW"/>
</dbReference>
<organism evidence="14 15">
    <name type="scientific">Dimorphilus gyrociliatus</name>
    <dbReference type="NCBI Taxonomy" id="2664684"/>
    <lineage>
        <taxon>Eukaryota</taxon>
        <taxon>Metazoa</taxon>
        <taxon>Spiralia</taxon>
        <taxon>Lophotrochozoa</taxon>
        <taxon>Annelida</taxon>
        <taxon>Polychaeta</taxon>
        <taxon>Polychaeta incertae sedis</taxon>
        <taxon>Dinophilidae</taxon>
        <taxon>Dimorphilus</taxon>
    </lineage>
</organism>
<accession>A0A7I8VIZ1</accession>
<dbReference type="PANTHER" id="PTHR42985:SF40">
    <property type="entry name" value="LD47995P-RELATED"/>
    <property type="match status" value="1"/>
</dbReference>
<dbReference type="GO" id="GO:0005886">
    <property type="term" value="C:plasma membrane"/>
    <property type="evidence" value="ECO:0007669"/>
    <property type="project" value="UniProtKB-SubCell"/>
</dbReference>
<name>A0A7I8VIZ1_9ANNE</name>
<feature type="transmembrane region" description="Helical" evidence="13">
    <location>
        <begin position="55"/>
        <end position="75"/>
    </location>
</feature>
<dbReference type="AlphaFoldDB" id="A0A7I8VIZ1"/>
<evidence type="ECO:0000313" key="15">
    <source>
        <dbReference type="Proteomes" id="UP000549394"/>
    </source>
</evidence>
<dbReference type="EMBL" id="CAJFCJ010000006">
    <property type="protein sequence ID" value="CAD5116252.1"/>
    <property type="molecule type" value="Genomic_DNA"/>
</dbReference>
<keyword evidence="7" id="KW-0915">Sodium</keyword>
<evidence type="ECO:0000256" key="1">
    <source>
        <dbReference type="ARBA" id="ARBA00004651"/>
    </source>
</evidence>
<proteinExistence type="inferred from homology"/>
<feature type="transmembrane region" description="Helical" evidence="13">
    <location>
        <begin position="16"/>
        <end position="35"/>
    </location>
</feature>
<feature type="compositionally biased region" description="Basic and acidic residues" evidence="12">
    <location>
        <begin position="577"/>
        <end position="600"/>
    </location>
</feature>
<evidence type="ECO:0000256" key="7">
    <source>
        <dbReference type="ARBA" id="ARBA00023053"/>
    </source>
</evidence>
<dbReference type="NCBIfam" id="TIGR00813">
    <property type="entry name" value="sss"/>
    <property type="match status" value="1"/>
</dbReference>
<comment type="similarity">
    <text evidence="2 11">Belongs to the sodium:solute symporter (SSF) (TC 2.A.21) family.</text>
</comment>
<feature type="transmembrane region" description="Helical" evidence="13">
    <location>
        <begin position="389"/>
        <end position="408"/>
    </location>
</feature>
<feature type="transmembrane region" description="Helical" evidence="13">
    <location>
        <begin position="420"/>
        <end position="442"/>
    </location>
</feature>
<feature type="region of interest" description="Disordered" evidence="12">
    <location>
        <begin position="570"/>
        <end position="600"/>
    </location>
</feature>
<evidence type="ECO:0000256" key="12">
    <source>
        <dbReference type="SAM" id="MobiDB-lite"/>
    </source>
</evidence>
<evidence type="ECO:0000256" key="8">
    <source>
        <dbReference type="ARBA" id="ARBA00023065"/>
    </source>
</evidence>
<keyword evidence="9 13" id="KW-0472">Membrane</keyword>
<evidence type="ECO:0000256" key="9">
    <source>
        <dbReference type="ARBA" id="ARBA00023136"/>
    </source>
</evidence>
<feature type="transmembrane region" description="Helical" evidence="13">
    <location>
        <begin position="246"/>
        <end position="264"/>
    </location>
</feature>
<keyword evidence="3" id="KW-0813">Transport</keyword>
<dbReference type="CDD" id="cd11492">
    <property type="entry name" value="SLC5sbd_NIS-SMVT"/>
    <property type="match status" value="1"/>
</dbReference>
<feature type="transmembrane region" description="Helical" evidence="13">
    <location>
        <begin position="345"/>
        <end position="369"/>
    </location>
</feature>
<gene>
    <name evidence="14" type="ORF">DGYR_LOCUS4889</name>
</gene>
<dbReference type="OrthoDB" id="10043921at2759"/>
<keyword evidence="8" id="KW-0406">Ion transport</keyword>
<feature type="transmembrane region" description="Helical" evidence="13">
    <location>
        <begin position="164"/>
        <end position="183"/>
    </location>
</feature>
<keyword evidence="10" id="KW-0739">Sodium transport</keyword>
<dbReference type="PROSITE" id="PS50283">
    <property type="entry name" value="NA_SOLUT_SYMP_3"/>
    <property type="match status" value="1"/>
</dbReference>
<sequence length="600" mass="65124">MVLISLKENMVSSFTAVDYVLFAALLLLSSSIGIYQACRGGSSSTTEALQAGKSLNFVPVALSILASFFSASTLLGTPAEIYLRGSIYWISIVGAVLPPFLGAFVFGPFFHKLNILTVFEYLESRYNGTLIRRIAALLFCLRAVIGAGIVLYGPATALSAVTPLPTWAAIVATGAVATFYTTIGGMKAVVWTDVFQMLLMFCGMLAVIIKGSISVGGMNEVWKIADRGGRLKLNNLWSFDPTIRHTFWSLTIGIFFVWLPPYSVDQQMVQRFTSTKTLNQARLALLFNAPGMAIIISLCCLTGLVMYARYENCDPLSSGKISNSNQLLPYFVMDVLSDAKGLPGLFVACILSGALSSISSMLNSLAAVLWKDILSAFVKIEDDKTATKLTKFLVVVFGAFSIGAAFAVGRLQGTVLQMSLTLNGSLGSPLVGMFLLAVFVPWSGQIGSLIGSIVGLGISMWLSLGAFVTKPNVLDNLPVSTSGCIVSNISTVAPVVSTVPNEVISGIKKFYSLSYLWNTSIGIVLTVFIGMVLSAIFRENHRIRPNMMLSYLDTFWPCVPKKLRDRCRSRRITSMKMQEDDKKAEEKRDKDEETSKNSSQ</sequence>
<feature type="transmembrane region" description="Helical" evidence="13">
    <location>
        <begin position="515"/>
        <end position="537"/>
    </location>
</feature>
<keyword evidence="15" id="KW-1185">Reference proteome</keyword>
<keyword evidence="4" id="KW-1003">Cell membrane</keyword>
<comment type="caution">
    <text evidence="14">The sequence shown here is derived from an EMBL/GenBank/DDBJ whole genome shotgun (WGS) entry which is preliminary data.</text>
</comment>
<evidence type="ECO:0000256" key="10">
    <source>
        <dbReference type="ARBA" id="ARBA00023201"/>
    </source>
</evidence>
<dbReference type="Pfam" id="PF00474">
    <property type="entry name" value="SSF"/>
    <property type="match status" value="1"/>
</dbReference>
<feature type="transmembrane region" description="Helical" evidence="13">
    <location>
        <begin position="285"/>
        <end position="308"/>
    </location>
</feature>
<dbReference type="PANTHER" id="PTHR42985">
    <property type="entry name" value="SODIUM-COUPLED MONOCARBOXYLATE TRANSPORTER"/>
    <property type="match status" value="1"/>
</dbReference>
<dbReference type="InterPro" id="IPR038377">
    <property type="entry name" value="Na/Glc_symporter_sf"/>
</dbReference>
<dbReference type="InterPro" id="IPR001734">
    <property type="entry name" value="Na/solute_symporter"/>
</dbReference>
<evidence type="ECO:0000256" key="2">
    <source>
        <dbReference type="ARBA" id="ARBA00006434"/>
    </source>
</evidence>
<dbReference type="InterPro" id="IPR051163">
    <property type="entry name" value="Sodium:Solute_Symporter_SSF"/>
</dbReference>
<evidence type="ECO:0000256" key="4">
    <source>
        <dbReference type="ARBA" id="ARBA00022475"/>
    </source>
</evidence>
<evidence type="ECO:0000256" key="5">
    <source>
        <dbReference type="ARBA" id="ARBA00022692"/>
    </source>
</evidence>
<feature type="transmembrane region" description="Helical" evidence="13">
    <location>
        <begin position="195"/>
        <end position="213"/>
    </location>
</feature>
<evidence type="ECO:0000313" key="14">
    <source>
        <dbReference type="EMBL" id="CAD5116252.1"/>
    </source>
</evidence>
<evidence type="ECO:0000256" key="3">
    <source>
        <dbReference type="ARBA" id="ARBA00022448"/>
    </source>
</evidence>
<feature type="transmembrane region" description="Helical" evidence="13">
    <location>
        <begin position="130"/>
        <end position="152"/>
    </location>
</feature>
<feature type="transmembrane region" description="Helical" evidence="13">
    <location>
        <begin position="449"/>
        <end position="468"/>
    </location>
</feature>
<keyword evidence="5 13" id="KW-0812">Transmembrane</keyword>
<protein>
    <submittedName>
        <fullName evidence="14">Uncharacterized protein</fullName>
    </submittedName>
</protein>
<dbReference type="Proteomes" id="UP000549394">
    <property type="component" value="Unassembled WGS sequence"/>
</dbReference>
<dbReference type="GO" id="GO:0015293">
    <property type="term" value="F:symporter activity"/>
    <property type="evidence" value="ECO:0007669"/>
    <property type="project" value="TreeGrafter"/>
</dbReference>
<keyword evidence="6 13" id="KW-1133">Transmembrane helix</keyword>
<comment type="subcellular location">
    <subcellularLocation>
        <location evidence="1">Cell membrane</location>
        <topology evidence="1">Multi-pass membrane protein</topology>
    </subcellularLocation>
</comment>
<reference evidence="14 15" key="1">
    <citation type="submission" date="2020-08" db="EMBL/GenBank/DDBJ databases">
        <authorList>
            <person name="Hejnol A."/>
        </authorList>
    </citation>
    <scope>NUCLEOTIDE SEQUENCE [LARGE SCALE GENOMIC DNA]</scope>
</reference>
<feature type="transmembrane region" description="Helical" evidence="13">
    <location>
        <begin position="87"/>
        <end position="110"/>
    </location>
</feature>
<evidence type="ECO:0000256" key="11">
    <source>
        <dbReference type="RuleBase" id="RU362091"/>
    </source>
</evidence>
<evidence type="ECO:0000256" key="6">
    <source>
        <dbReference type="ARBA" id="ARBA00022989"/>
    </source>
</evidence>
<evidence type="ECO:0000256" key="13">
    <source>
        <dbReference type="SAM" id="Phobius"/>
    </source>
</evidence>